<sequence length="269" mass="30535">FLRPQSLIEILHYHTILPSNDSKGHRDPFSWESVKKSLGLARGKQIFAFIASGEERTYYEVKSPPLAFCRALGLEWQTGKEEAPSPKTEWFKAGKDEVSSPKTEKCKTGKDEDPSPKTEKCKTGKDEDPSPKIEKCKTWKDEDPSPKTEKCKTWKDEDPSPKTEKCKTGKDEDPSPKIDKYRRRTIRSVLAHGRTGMEEACQVRRSPVEIHERHAKAACRMRTDRDINCDVMQPALVAKVQNLTGEEVQRAEKCQLTKKSGESLDSEAD</sequence>
<feature type="compositionally biased region" description="Basic and acidic residues" evidence="1">
    <location>
        <begin position="249"/>
        <end position="262"/>
    </location>
</feature>
<reference evidence="2" key="1">
    <citation type="journal article" date="2023" name="G3 (Bethesda)">
        <title>A reference genome for the long-term kleptoplast-retaining sea slug Elysia crispata morphotype clarki.</title>
        <authorList>
            <person name="Eastman K.E."/>
            <person name="Pendleton A.L."/>
            <person name="Shaikh M.A."/>
            <person name="Suttiyut T."/>
            <person name="Ogas R."/>
            <person name="Tomko P."/>
            <person name="Gavelis G."/>
            <person name="Widhalm J.R."/>
            <person name="Wisecaver J.H."/>
        </authorList>
    </citation>
    <scope>NUCLEOTIDE SEQUENCE</scope>
    <source>
        <strain evidence="2">ECLA1</strain>
    </source>
</reference>
<proteinExistence type="predicted"/>
<feature type="region of interest" description="Disordered" evidence="1">
    <location>
        <begin position="79"/>
        <end position="180"/>
    </location>
</feature>
<dbReference type="AlphaFoldDB" id="A0AAE0ZRY0"/>
<evidence type="ECO:0000313" key="2">
    <source>
        <dbReference type="EMBL" id="KAK3774474.1"/>
    </source>
</evidence>
<accession>A0AAE0ZRY0</accession>
<gene>
    <name evidence="2" type="ORF">RRG08_049410</name>
</gene>
<feature type="compositionally biased region" description="Basic and acidic residues" evidence="1">
    <location>
        <begin position="79"/>
        <end position="179"/>
    </location>
</feature>
<protein>
    <submittedName>
        <fullName evidence="2">Uncharacterized protein</fullName>
    </submittedName>
</protein>
<organism evidence="2 3">
    <name type="scientific">Elysia crispata</name>
    <name type="common">lettuce slug</name>
    <dbReference type="NCBI Taxonomy" id="231223"/>
    <lineage>
        <taxon>Eukaryota</taxon>
        <taxon>Metazoa</taxon>
        <taxon>Spiralia</taxon>
        <taxon>Lophotrochozoa</taxon>
        <taxon>Mollusca</taxon>
        <taxon>Gastropoda</taxon>
        <taxon>Heterobranchia</taxon>
        <taxon>Euthyneura</taxon>
        <taxon>Panpulmonata</taxon>
        <taxon>Sacoglossa</taxon>
        <taxon>Placobranchoidea</taxon>
        <taxon>Plakobranchidae</taxon>
        <taxon>Elysia</taxon>
    </lineage>
</organism>
<feature type="region of interest" description="Disordered" evidence="1">
    <location>
        <begin position="249"/>
        <end position="269"/>
    </location>
</feature>
<comment type="caution">
    <text evidence="2">The sequence shown here is derived from an EMBL/GenBank/DDBJ whole genome shotgun (WGS) entry which is preliminary data.</text>
</comment>
<keyword evidence="3" id="KW-1185">Reference proteome</keyword>
<name>A0AAE0ZRY0_9GAST</name>
<evidence type="ECO:0000313" key="3">
    <source>
        <dbReference type="Proteomes" id="UP001283361"/>
    </source>
</evidence>
<evidence type="ECO:0000256" key="1">
    <source>
        <dbReference type="SAM" id="MobiDB-lite"/>
    </source>
</evidence>
<feature type="non-terminal residue" evidence="2">
    <location>
        <position position="1"/>
    </location>
</feature>
<dbReference type="EMBL" id="JAWDGP010003406">
    <property type="protein sequence ID" value="KAK3774474.1"/>
    <property type="molecule type" value="Genomic_DNA"/>
</dbReference>
<dbReference type="Proteomes" id="UP001283361">
    <property type="component" value="Unassembled WGS sequence"/>
</dbReference>